<dbReference type="GO" id="GO:0005506">
    <property type="term" value="F:iron ion binding"/>
    <property type="evidence" value="ECO:0007669"/>
    <property type="project" value="InterPro"/>
</dbReference>
<dbReference type="PANTHER" id="PTHR24286:SF199">
    <property type="entry name" value="CYTOCHROME P450 88D6"/>
    <property type="match status" value="1"/>
</dbReference>
<evidence type="ECO:0000256" key="6">
    <source>
        <dbReference type="ARBA" id="ARBA00022723"/>
    </source>
</evidence>
<organism evidence="13 14">
    <name type="scientific">Trifolium pratense</name>
    <name type="common">Red clover</name>
    <dbReference type="NCBI Taxonomy" id="57577"/>
    <lineage>
        <taxon>Eukaryota</taxon>
        <taxon>Viridiplantae</taxon>
        <taxon>Streptophyta</taxon>
        <taxon>Embryophyta</taxon>
        <taxon>Tracheophyta</taxon>
        <taxon>Spermatophyta</taxon>
        <taxon>Magnoliopsida</taxon>
        <taxon>eudicotyledons</taxon>
        <taxon>Gunneridae</taxon>
        <taxon>Pentapetalae</taxon>
        <taxon>rosids</taxon>
        <taxon>fabids</taxon>
        <taxon>Fabales</taxon>
        <taxon>Fabaceae</taxon>
        <taxon>Papilionoideae</taxon>
        <taxon>50 kb inversion clade</taxon>
        <taxon>NPAAA clade</taxon>
        <taxon>Hologalegina</taxon>
        <taxon>IRL clade</taxon>
        <taxon>Trifolieae</taxon>
        <taxon>Trifolium</taxon>
    </lineage>
</organism>
<keyword evidence="12" id="KW-0503">Monooxygenase</keyword>
<evidence type="ECO:0000256" key="11">
    <source>
        <dbReference type="PIRSR" id="PIRSR602401-1"/>
    </source>
</evidence>
<comment type="cofactor">
    <cofactor evidence="1 11">
        <name>heme</name>
        <dbReference type="ChEBI" id="CHEBI:30413"/>
    </cofactor>
</comment>
<evidence type="ECO:0000256" key="12">
    <source>
        <dbReference type="RuleBase" id="RU000461"/>
    </source>
</evidence>
<dbReference type="PRINTS" id="PR00463">
    <property type="entry name" value="EP450I"/>
</dbReference>
<dbReference type="Proteomes" id="UP000236291">
    <property type="component" value="Unassembled WGS sequence"/>
</dbReference>
<dbReference type="GO" id="GO:0010268">
    <property type="term" value="P:brassinosteroid homeostasis"/>
    <property type="evidence" value="ECO:0007669"/>
    <property type="project" value="TreeGrafter"/>
</dbReference>
<protein>
    <submittedName>
        <fullName evidence="13">Beta-amyrin 11-oxidase-like protein</fullName>
    </submittedName>
</protein>
<dbReference type="GO" id="GO:0016020">
    <property type="term" value="C:membrane"/>
    <property type="evidence" value="ECO:0007669"/>
    <property type="project" value="UniProtKB-SubCell"/>
</dbReference>
<evidence type="ECO:0000313" key="14">
    <source>
        <dbReference type="Proteomes" id="UP000236291"/>
    </source>
</evidence>
<dbReference type="AlphaFoldDB" id="A0A2K3L2P0"/>
<evidence type="ECO:0000256" key="9">
    <source>
        <dbReference type="ARBA" id="ARBA00023004"/>
    </source>
</evidence>
<dbReference type="InterPro" id="IPR017972">
    <property type="entry name" value="Cyt_P450_CS"/>
</dbReference>
<dbReference type="InterPro" id="IPR036396">
    <property type="entry name" value="Cyt_P450_sf"/>
</dbReference>
<evidence type="ECO:0000256" key="8">
    <source>
        <dbReference type="ARBA" id="ARBA00023002"/>
    </source>
</evidence>
<evidence type="ECO:0000256" key="3">
    <source>
        <dbReference type="ARBA" id="ARBA00010617"/>
    </source>
</evidence>
<dbReference type="GO" id="GO:0051777">
    <property type="term" value="F:ent-kaurenoic acid monooxygenase activity"/>
    <property type="evidence" value="ECO:0007669"/>
    <property type="project" value="TreeGrafter"/>
</dbReference>
<dbReference type="GO" id="GO:0005783">
    <property type="term" value="C:endoplasmic reticulum"/>
    <property type="evidence" value="ECO:0007669"/>
    <property type="project" value="TreeGrafter"/>
</dbReference>
<proteinExistence type="inferred from homology"/>
<dbReference type="GO" id="GO:0016125">
    <property type="term" value="P:sterol metabolic process"/>
    <property type="evidence" value="ECO:0007669"/>
    <property type="project" value="TreeGrafter"/>
</dbReference>
<keyword evidence="4 11" id="KW-0349">Heme</keyword>
<gene>
    <name evidence="13" type="ORF">L195_g028685</name>
</gene>
<evidence type="ECO:0000256" key="2">
    <source>
        <dbReference type="ARBA" id="ARBA00004167"/>
    </source>
</evidence>
<dbReference type="GO" id="GO:0016132">
    <property type="term" value="P:brassinosteroid biosynthetic process"/>
    <property type="evidence" value="ECO:0007669"/>
    <property type="project" value="TreeGrafter"/>
</dbReference>
<keyword evidence="9 11" id="KW-0408">Iron</keyword>
<feature type="binding site" description="axial binding residue" evidence="11">
    <location>
        <position position="298"/>
    </location>
    <ligand>
        <name>heme</name>
        <dbReference type="ChEBI" id="CHEBI:30413"/>
    </ligand>
    <ligandPart>
        <name>Fe</name>
        <dbReference type="ChEBI" id="CHEBI:18248"/>
    </ligandPart>
</feature>
<evidence type="ECO:0000313" key="13">
    <source>
        <dbReference type="EMBL" id="PNX72789.1"/>
    </source>
</evidence>
<dbReference type="PROSITE" id="PS00086">
    <property type="entry name" value="CYTOCHROME_P450"/>
    <property type="match status" value="1"/>
</dbReference>
<dbReference type="InterPro" id="IPR002401">
    <property type="entry name" value="Cyt_P450_E_grp-I"/>
</dbReference>
<accession>A0A2K3L2P0</accession>
<dbReference type="SUPFAM" id="SSF48264">
    <property type="entry name" value="Cytochrome P450"/>
    <property type="match status" value="1"/>
</dbReference>
<keyword evidence="5" id="KW-0812">Transmembrane</keyword>
<dbReference type="PRINTS" id="PR00385">
    <property type="entry name" value="P450"/>
</dbReference>
<feature type="non-terminal residue" evidence="13">
    <location>
        <position position="319"/>
    </location>
</feature>
<comment type="subcellular location">
    <subcellularLocation>
        <location evidence="2">Membrane</location>
        <topology evidence="2">Single-pass membrane protein</topology>
    </subcellularLocation>
</comment>
<evidence type="ECO:0000256" key="1">
    <source>
        <dbReference type="ARBA" id="ARBA00001971"/>
    </source>
</evidence>
<dbReference type="EMBL" id="ASHM01025106">
    <property type="protein sequence ID" value="PNX72789.1"/>
    <property type="molecule type" value="Genomic_DNA"/>
</dbReference>
<keyword evidence="8 12" id="KW-0560">Oxidoreductase</keyword>
<keyword evidence="6 11" id="KW-0479">Metal-binding</keyword>
<dbReference type="STRING" id="57577.A0A2K3L2P0"/>
<evidence type="ECO:0000256" key="4">
    <source>
        <dbReference type="ARBA" id="ARBA00022617"/>
    </source>
</evidence>
<sequence>MNDDVNFKASYPKGTNVLGRSRYLNRDHKRFKKLVTSPIVGQNTLVMYLERIEDIVLDKLEELSTIKHHVELLKEMKKVSFKIIFHIYLYSCDQNIVMKFGDLFNVMSATMFYLMPIDAPGFAFRKALKARKKMIKIVQSIIDERKAVIEENGQMKEKKDLLDIFLGMTDEMGEKLDDEDMIDLLITLLFAGHETSALAMVWSITFLTQHPLCLKKAKVIDETLRNMTLFSTFREATADVNIDGYFIPKGWKVMPWIRAVHMNPQYHSNPEEFNPARWNDFNSTKGTFLPFGWGRRLCPGRDLARFELTVFLHYFLMNY</sequence>
<keyword evidence="10" id="KW-0472">Membrane</keyword>
<keyword evidence="7" id="KW-1133">Transmembrane helix</keyword>
<dbReference type="GO" id="GO:0020037">
    <property type="term" value="F:heme binding"/>
    <property type="evidence" value="ECO:0007669"/>
    <property type="project" value="InterPro"/>
</dbReference>
<comment type="caution">
    <text evidence="13">The sequence shown here is derived from an EMBL/GenBank/DDBJ whole genome shotgun (WGS) entry which is preliminary data.</text>
</comment>
<dbReference type="PANTHER" id="PTHR24286">
    <property type="entry name" value="CYTOCHROME P450 26"/>
    <property type="match status" value="1"/>
</dbReference>
<evidence type="ECO:0000256" key="7">
    <source>
        <dbReference type="ARBA" id="ARBA00022989"/>
    </source>
</evidence>
<evidence type="ECO:0000256" key="10">
    <source>
        <dbReference type="ARBA" id="ARBA00023136"/>
    </source>
</evidence>
<comment type="similarity">
    <text evidence="3 12">Belongs to the cytochrome P450 family.</text>
</comment>
<reference evidence="13 14" key="1">
    <citation type="journal article" date="2014" name="Am. J. Bot.">
        <title>Genome assembly and annotation for red clover (Trifolium pratense; Fabaceae).</title>
        <authorList>
            <person name="Istvanek J."/>
            <person name="Jaros M."/>
            <person name="Krenek A."/>
            <person name="Repkova J."/>
        </authorList>
    </citation>
    <scope>NUCLEOTIDE SEQUENCE [LARGE SCALE GENOMIC DNA]</scope>
    <source>
        <strain evidence="14">cv. Tatra</strain>
        <tissue evidence="13">Young leaves</tissue>
    </source>
</reference>
<evidence type="ECO:0000256" key="5">
    <source>
        <dbReference type="ARBA" id="ARBA00022692"/>
    </source>
</evidence>
<dbReference type="Pfam" id="PF00067">
    <property type="entry name" value="p450"/>
    <property type="match status" value="2"/>
</dbReference>
<reference evidence="13 14" key="2">
    <citation type="journal article" date="2017" name="Front. Plant Sci.">
        <title>Gene Classification and Mining of Molecular Markers Useful in Red Clover (Trifolium pratense) Breeding.</title>
        <authorList>
            <person name="Istvanek J."/>
            <person name="Dluhosova J."/>
            <person name="Dluhos P."/>
            <person name="Patkova L."/>
            <person name="Nedelnik J."/>
            <person name="Repkova J."/>
        </authorList>
    </citation>
    <scope>NUCLEOTIDE SEQUENCE [LARGE SCALE GENOMIC DNA]</scope>
    <source>
        <strain evidence="14">cv. Tatra</strain>
        <tissue evidence="13">Young leaves</tissue>
    </source>
</reference>
<dbReference type="InterPro" id="IPR001128">
    <property type="entry name" value="Cyt_P450"/>
</dbReference>
<dbReference type="Gene3D" id="1.10.630.10">
    <property type="entry name" value="Cytochrome P450"/>
    <property type="match status" value="1"/>
</dbReference>
<name>A0A2K3L2P0_TRIPR</name>